<feature type="domain" description="DUF2281" evidence="2">
    <location>
        <begin position="5"/>
        <end position="43"/>
    </location>
</feature>
<comment type="caution">
    <text evidence="3">The sequence shown here is derived from an EMBL/GenBank/DDBJ whole genome shotgun (WGS) entry which is preliminary data.</text>
</comment>
<dbReference type="Pfam" id="PF10047">
    <property type="entry name" value="DUF2281"/>
    <property type="match status" value="1"/>
</dbReference>
<gene>
    <name evidence="3" type="ORF">BEE62_07195</name>
</gene>
<dbReference type="InterPro" id="IPR018739">
    <property type="entry name" value="DUF2281"/>
</dbReference>
<evidence type="ECO:0000313" key="3">
    <source>
        <dbReference type="EMBL" id="OJS99893.1"/>
    </source>
</evidence>
<evidence type="ECO:0000256" key="1">
    <source>
        <dbReference type="SAM" id="MobiDB-lite"/>
    </source>
</evidence>
<keyword evidence="4" id="KW-1185">Reference proteome</keyword>
<sequence>MHLDELISMVRRLPPARQQEVIDFAAFLEQRYAAKNNQQQTDWPEEDFKAMSAEQAMRGIEDEPELYSDEDIKEHWQ</sequence>
<name>A0A1M2UX09_MARNT</name>
<evidence type="ECO:0000313" key="4">
    <source>
        <dbReference type="Proteomes" id="UP000183986"/>
    </source>
</evidence>
<dbReference type="EMBL" id="MPKY01000001">
    <property type="protein sequence ID" value="OJS99893.1"/>
    <property type="molecule type" value="Genomic_DNA"/>
</dbReference>
<evidence type="ECO:0000259" key="2">
    <source>
        <dbReference type="Pfam" id="PF10047"/>
    </source>
</evidence>
<accession>A0A1M2UX09</accession>
<dbReference type="AlphaFoldDB" id="A0A1M2UX09"/>
<dbReference type="OrthoDB" id="7306710at2"/>
<proteinExistence type="predicted"/>
<dbReference type="RefSeq" id="WP_072676861.1">
    <property type="nucleotide sequence ID" value="NZ_MPKY01000001.1"/>
</dbReference>
<reference evidence="3" key="1">
    <citation type="submission" date="2016-11" db="EMBL/GenBank/DDBJ databases">
        <title>Draft Genome Sequence of Marinobacter hydrocarbonoclasticus strain STW2, a polyaromatic aromatic hydrocarbon degrading and denitrifying bacterium from rhizosphere of Seagrass Enhalus acodoides.</title>
        <authorList>
            <person name="Ling J."/>
            <person name="Dong J."/>
        </authorList>
    </citation>
    <scope>NUCLEOTIDE SEQUENCE [LARGE SCALE GENOMIC DNA]</scope>
    <source>
        <strain evidence="3">STW2</strain>
    </source>
</reference>
<protein>
    <submittedName>
        <fullName evidence="3">DUF2281 domain-containing protein</fullName>
    </submittedName>
</protein>
<organism evidence="3 4">
    <name type="scientific">Marinobacter nauticus</name>
    <name type="common">Marinobacter hydrocarbonoclasticus</name>
    <name type="synonym">Marinobacter aquaeolei</name>
    <dbReference type="NCBI Taxonomy" id="2743"/>
    <lineage>
        <taxon>Bacteria</taxon>
        <taxon>Pseudomonadati</taxon>
        <taxon>Pseudomonadota</taxon>
        <taxon>Gammaproteobacteria</taxon>
        <taxon>Pseudomonadales</taxon>
        <taxon>Marinobacteraceae</taxon>
        <taxon>Marinobacter</taxon>
    </lineage>
</organism>
<dbReference type="Proteomes" id="UP000183986">
    <property type="component" value="Unassembled WGS sequence"/>
</dbReference>
<feature type="region of interest" description="Disordered" evidence="1">
    <location>
        <begin position="36"/>
        <end position="77"/>
    </location>
</feature>